<comment type="caution">
    <text evidence="1">The sequence shown here is derived from an EMBL/GenBank/DDBJ whole genome shotgun (WGS) entry which is preliminary data.</text>
</comment>
<keyword evidence="2" id="KW-1185">Reference proteome</keyword>
<dbReference type="RefSeq" id="WP_319954226.1">
    <property type="nucleotide sequence ID" value="NZ_JAXAVX010000004.1"/>
</dbReference>
<proteinExistence type="predicted"/>
<dbReference type="Proteomes" id="UP001277761">
    <property type="component" value="Unassembled WGS sequence"/>
</dbReference>
<protein>
    <submittedName>
        <fullName evidence="1">Uncharacterized protein</fullName>
    </submittedName>
</protein>
<evidence type="ECO:0000313" key="2">
    <source>
        <dbReference type="Proteomes" id="UP001277761"/>
    </source>
</evidence>
<evidence type="ECO:0000313" key="1">
    <source>
        <dbReference type="EMBL" id="MDX8152071.1"/>
    </source>
</evidence>
<reference evidence="1 2" key="1">
    <citation type="submission" date="2023-11" db="EMBL/GenBank/DDBJ databases">
        <authorList>
            <person name="Xu M."/>
            <person name="Jiang T."/>
        </authorList>
    </citation>
    <scope>NUCLEOTIDE SEQUENCE [LARGE SCALE GENOMIC DNA]</scope>
    <source>
        <strain evidence="1 2">SD</strain>
    </source>
</reference>
<gene>
    <name evidence="1" type="ORF">SK069_10735</name>
</gene>
<name>A0ABU4VM98_9ACTN</name>
<dbReference type="EMBL" id="JAXAVX010000004">
    <property type="protein sequence ID" value="MDX8152071.1"/>
    <property type="molecule type" value="Genomic_DNA"/>
</dbReference>
<accession>A0ABU4VM98</accession>
<organism evidence="1 2">
    <name type="scientific">Patulibacter brassicae</name>
    <dbReference type="NCBI Taxonomy" id="1705717"/>
    <lineage>
        <taxon>Bacteria</taxon>
        <taxon>Bacillati</taxon>
        <taxon>Actinomycetota</taxon>
        <taxon>Thermoleophilia</taxon>
        <taxon>Solirubrobacterales</taxon>
        <taxon>Patulibacteraceae</taxon>
        <taxon>Patulibacter</taxon>
    </lineage>
</organism>
<sequence>MKFNALLDVDCVAVESDDEVSVLLEIEAPKHPDDAGRPPRTLIVVLDRSGAGSCSGRSWFER</sequence>